<proteinExistence type="inferred from homology"/>
<gene>
    <name evidence="4" type="primary">LOC104612617</name>
</gene>
<protein>
    <submittedName>
        <fullName evidence="4">QWRF motif-containing protein 3-like</fullName>
    </submittedName>
</protein>
<dbReference type="PANTHER" id="PTHR31807">
    <property type="entry name" value="AUGMIN FAMILY MEMBER"/>
    <property type="match status" value="1"/>
</dbReference>
<feature type="compositionally biased region" description="Polar residues" evidence="2">
    <location>
        <begin position="110"/>
        <end position="130"/>
    </location>
</feature>
<comment type="similarity">
    <text evidence="1">Belongs to the QWRF family.</text>
</comment>
<dbReference type="OMA" id="GHQMKMM"/>
<dbReference type="RefSeq" id="XP_010278394.1">
    <property type="nucleotide sequence ID" value="XM_010280092.1"/>
</dbReference>
<dbReference type="KEGG" id="nnu:104612617"/>
<dbReference type="eggNOG" id="ENOG502QVNZ">
    <property type="taxonomic scope" value="Eukaryota"/>
</dbReference>
<dbReference type="GeneID" id="104612617"/>
<feature type="region of interest" description="Disordered" evidence="2">
    <location>
        <begin position="106"/>
        <end position="180"/>
    </location>
</feature>
<dbReference type="InterPro" id="IPR007573">
    <property type="entry name" value="QWRF"/>
</dbReference>
<reference evidence="4" key="1">
    <citation type="submission" date="2025-08" db="UniProtKB">
        <authorList>
            <consortium name="RefSeq"/>
        </authorList>
    </citation>
    <scope>IDENTIFICATION</scope>
</reference>
<accession>A0A1U8BAP2</accession>
<dbReference type="GO" id="GO:0005880">
    <property type="term" value="C:nuclear microtubule"/>
    <property type="evidence" value="ECO:0000318"/>
    <property type="project" value="GO_Central"/>
</dbReference>
<dbReference type="GO" id="GO:0051225">
    <property type="term" value="P:spindle assembly"/>
    <property type="evidence" value="ECO:0000318"/>
    <property type="project" value="GO_Central"/>
</dbReference>
<feature type="compositionally biased region" description="Basic and acidic residues" evidence="2">
    <location>
        <begin position="132"/>
        <end position="146"/>
    </location>
</feature>
<dbReference type="OrthoDB" id="774923at2759"/>
<dbReference type="FunCoup" id="A0A1U8BAP2">
    <property type="interactions" value="304"/>
</dbReference>
<feature type="region of interest" description="Disordered" evidence="2">
    <location>
        <begin position="1"/>
        <end position="49"/>
    </location>
</feature>
<dbReference type="Pfam" id="PF04484">
    <property type="entry name" value="QWRF"/>
    <property type="match status" value="1"/>
</dbReference>
<evidence type="ECO:0000256" key="1">
    <source>
        <dbReference type="ARBA" id="ARBA00010016"/>
    </source>
</evidence>
<evidence type="ECO:0000313" key="4">
    <source>
        <dbReference type="RefSeq" id="XP_010278394.1"/>
    </source>
</evidence>
<dbReference type="GO" id="GO:0005737">
    <property type="term" value="C:cytoplasm"/>
    <property type="evidence" value="ECO:0000318"/>
    <property type="project" value="GO_Central"/>
</dbReference>
<evidence type="ECO:0000256" key="2">
    <source>
        <dbReference type="SAM" id="MobiDB-lite"/>
    </source>
</evidence>
<sequence length="567" mass="62604">MKNQNTASDHSPKPRRLKSREVSSRFLSPPSTASTEPGIPSPNQVTLSPLRLTTGSAADVRKHRNVDETALIRGLWSSSNTSQSLGKKSSTLADHLGNERLKNLIEGRNSDGSSANNNSLHLAKQRSCSEISRFENENMNSKENHHPITGGPMRCTGRSRCTGKTCSNASSSNSSLVPGRLSIDENALDRRSRRSSNSFIDVLDSESECSEAFSSTDFGSPTTGRKSSLSSSNSSYLSSTASSKRSGMKVSSRYLHNSSTRQQQGTTNSNISKQLPKAAMIRRANSLNSHETSTWQWAFSPGRSLMETKGKASSSSSPKPLDNSFKTNRVNSFFNLFKSKRSTPSCSSSIGPSGITETAHQFRLLHNRLIQWRYVNAKTDAMNRKRTSQAERNLSNVYSSLSKLQFSVAQKRIELQKEKLELKLNEILSSQIKLLEAWGELESHYLLAFSMTKDCLHSVLCRVPLVEGAKVDLGSTSLEIGHATDLALSTQTMLTNYSPMAQETASLLSDLAKVVSGEKALLVECFELLEAVSELEIQERYLRCNSVQLRSLQRQEHNQQLQQDIVI</sequence>
<feature type="compositionally biased region" description="Low complexity" evidence="2">
    <location>
        <begin position="227"/>
        <end position="245"/>
    </location>
</feature>
<feature type="compositionally biased region" description="Polar residues" evidence="2">
    <location>
        <begin position="212"/>
        <end position="226"/>
    </location>
</feature>
<dbReference type="STRING" id="4432.A0A1U8BAP2"/>
<feature type="region of interest" description="Disordered" evidence="2">
    <location>
        <begin position="212"/>
        <end position="275"/>
    </location>
</feature>
<dbReference type="GO" id="GO:0008017">
    <property type="term" value="F:microtubule binding"/>
    <property type="evidence" value="ECO:0000318"/>
    <property type="project" value="GO_Central"/>
</dbReference>
<feature type="compositionally biased region" description="Polar residues" evidence="2">
    <location>
        <begin position="25"/>
        <end position="49"/>
    </location>
</feature>
<name>A0A1U8BAP2_NELNU</name>
<evidence type="ECO:0000313" key="3">
    <source>
        <dbReference type="Proteomes" id="UP000189703"/>
    </source>
</evidence>
<dbReference type="PANTHER" id="PTHR31807:SF31">
    <property type="entry name" value="QWRF MOTIF PROTEIN (DUF566)-RELATED"/>
    <property type="match status" value="1"/>
</dbReference>
<feature type="compositionally biased region" description="Polar residues" evidence="2">
    <location>
        <begin position="254"/>
        <end position="273"/>
    </location>
</feature>
<dbReference type="Proteomes" id="UP000189703">
    <property type="component" value="Unplaced"/>
</dbReference>
<keyword evidence="3" id="KW-1185">Reference proteome</keyword>
<dbReference type="AlphaFoldDB" id="A0A1U8BAP2"/>
<organism evidence="3 4">
    <name type="scientific">Nelumbo nucifera</name>
    <name type="common">Sacred lotus</name>
    <dbReference type="NCBI Taxonomy" id="4432"/>
    <lineage>
        <taxon>Eukaryota</taxon>
        <taxon>Viridiplantae</taxon>
        <taxon>Streptophyta</taxon>
        <taxon>Embryophyta</taxon>
        <taxon>Tracheophyta</taxon>
        <taxon>Spermatophyta</taxon>
        <taxon>Magnoliopsida</taxon>
        <taxon>Proteales</taxon>
        <taxon>Nelumbonaceae</taxon>
        <taxon>Nelumbo</taxon>
    </lineage>
</organism>